<dbReference type="HOGENOM" id="CLU_2495912_0_0_5"/>
<evidence type="ECO:0000313" key="3">
    <source>
        <dbReference type="Proteomes" id="UP000019593"/>
    </source>
</evidence>
<protein>
    <submittedName>
        <fullName evidence="2">Uncharacterized protein</fullName>
    </submittedName>
</protein>
<dbReference type="Proteomes" id="UP000019593">
    <property type="component" value="Chromosome"/>
</dbReference>
<dbReference type="AlphaFoldDB" id="W8RPT9"/>
<sequence>MQYTNDGKFRVEVTLDVGDLAVAYEMNGLGDLTEAEVVEAAAVVKILERIGRRMNPCEVFEQIVGNPNVEGPRAGHPTRSGLIPDR</sequence>
<keyword evidence="3" id="KW-1185">Reference proteome</keyword>
<dbReference type="EMBL" id="CP004372">
    <property type="protein sequence ID" value="AHM03048.1"/>
    <property type="molecule type" value="Genomic_DNA"/>
</dbReference>
<dbReference type="RefSeq" id="WP_025310941.1">
    <property type="nucleotide sequence ID" value="NZ_CP004372.1"/>
</dbReference>
<accession>W8RPT9</accession>
<gene>
    <name evidence="2" type="ORF">roselon_00608</name>
</gene>
<name>W8RPT9_9RHOB</name>
<organism evidence="2 3">
    <name type="scientific">Roseicyclus elongatus DSM 19469</name>
    <dbReference type="NCBI Taxonomy" id="1294273"/>
    <lineage>
        <taxon>Bacteria</taxon>
        <taxon>Pseudomonadati</taxon>
        <taxon>Pseudomonadota</taxon>
        <taxon>Alphaproteobacteria</taxon>
        <taxon>Rhodobacterales</taxon>
        <taxon>Roseobacteraceae</taxon>
        <taxon>Roseicyclus</taxon>
    </lineage>
</organism>
<dbReference type="STRING" id="1294273.roselon_00608"/>
<feature type="region of interest" description="Disordered" evidence="1">
    <location>
        <begin position="67"/>
        <end position="86"/>
    </location>
</feature>
<dbReference type="KEGG" id="red:roselon_00608"/>
<evidence type="ECO:0000313" key="2">
    <source>
        <dbReference type="EMBL" id="AHM03048.1"/>
    </source>
</evidence>
<reference evidence="2 3" key="1">
    <citation type="submission" date="2013-03" db="EMBL/GenBank/DDBJ databases">
        <authorList>
            <person name="Fiebig A."/>
            <person name="Goeker M."/>
            <person name="Klenk H.-P.P."/>
        </authorList>
    </citation>
    <scope>NUCLEOTIDE SEQUENCE [LARGE SCALE GENOMIC DNA]</scope>
    <source>
        <strain evidence="3">DSM 19469</strain>
    </source>
</reference>
<proteinExistence type="predicted"/>
<evidence type="ECO:0000256" key="1">
    <source>
        <dbReference type="SAM" id="MobiDB-lite"/>
    </source>
</evidence>